<accession>A0A514K320</accession>
<name>A0A514K320_9VIRU</name>
<sequence length="54" mass="6536">MKLESYNSKVKTLEKKLLRLKNFKCRTETEVKEFHKFHNDGNLTYCLRCGINRE</sequence>
<evidence type="ECO:0000313" key="2">
    <source>
        <dbReference type="Proteomes" id="UP000320887"/>
    </source>
</evidence>
<organism evidence="1 2">
    <name type="scientific">Nitrosopumilus spindle-shaped virus</name>
    <dbReference type="NCBI Taxonomy" id="2508184"/>
    <lineage>
        <taxon>Viruses</taxon>
        <taxon>Viruses incertae sedis</taxon>
        <taxon>Thaspiviridae</taxon>
        <taxon>Nitmarvirus</taxon>
        <taxon>Nitmarvirus maris</taxon>
        <taxon>Nitmarvirus NSV1</taxon>
    </lineage>
</organism>
<protein>
    <submittedName>
        <fullName evidence="1">Uncharacterized protein</fullName>
    </submittedName>
</protein>
<dbReference type="Proteomes" id="UP000320887">
    <property type="component" value="Segment"/>
</dbReference>
<evidence type="ECO:0000313" key="1">
    <source>
        <dbReference type="EMBL" id="QDI74039.1"/>
    </source>
</evidence>
<reference evidence="1 2" key="1">
    <citation type="submission" date="2019-02" db="EMBL/GenBank/DDBJ databases">
        <title>Spindle-shaped viruses infect a marine ammonia-oxidizing thaumarchaeon.</title>
        <authorList>
            <person name="Kim J.-G."/>
            <person name="Kim S.-J."/>
            <person name="Rhee S.-K."/>
        </authorList>
    </citation>
    <scope>NUCLEOTIDE SEQUENCE [LARGE SCALE GENOMIC DNA]</scope>
    <source>
        <strain evidence="1">NSV4</strain>
    </source>
</reference>
<dbReference type="EMBL" id="MK570056">
    <property type="protein sequence ID" value="QDI74039.1"/>
    <property type="molecule type" value="Genomic_DNA"/>
</dbReference>
<proteinExistence type="predicted"/>